<evidence type="ECO:0000313" key="5">
    <source>
        <dbReference type="Proteomes" id="UP000003751"/>
    </source>
</evidence>
<protein>
    <submittedName>
        <fullName evidence="3">Heavy metal translocating P-type ATPase</fullName>
    </submittedName>
</protein>
<evidence type="ECO:0000313" key="3">
    <source>
        <dbReference type="EMBL" id="EFW94199.1"/>
    </source>
</evidence>
<dbReference type="Pfam" id="PF26032">
    <property type="entry name" value="DUF8008"/>
    <property type="match status" value="1"/>
</dbReference>
<feature type="compositionally biased region" description="Low complexity" evidence="1">
    <location>
        <begin position="123"/>
        <end position="133"/>
    </location>
</feature>
<proteinExistence type="predicted"/>
<accession>E7QML5</accession>
<dbReference type="InterPro" id="IPR058321">
    <property type="entry name" value="DUF8008"/>
</dbReference>
<dbReference type="EMBL" id="FRAN01000006">
    <property type="protein sequence ID" value="SHL33311.1"/>
    <property type="molecule type" value="Genomic_DNA"/>
</dbReference>
<feature type="region of interest" description="Disordered" evidence="1">
    <location>
        <begin position="110"/>
        <end position="133"/>
    </location>
</feature>
<keyword evidence="2" id="KW-0812">Transmembrane</keyword>
<keyword evidence="2" id="KW-0472">Membrane</keyword>
<evidence type="ECO:0000256" key="1">
    <source>
        <dbReference type="SAM" id="MobiDB-lite"/>
    </source>
</evidence>
<dbReference type="Proteomes" id="UP000184203">
    <property type="component" value="Unassembled WGS sequence"/>
</dbReference>
<evidence type="ECO:0000256" key="2">
    <source>
        <dbReference type="SAM" id="Phobius"/>
    </source>
</evidence>
<name>E7QML5_HALPU</name>
<gene>
    <name evidence="4" type="ORF">SAMN05444342_3556</name>
    <name evidence="3" type="ORF">ZOD2009_00155</name>
</gene>
<dbReference type="AlphaFoldDB" id="E7QML5"/>
<keyword evidence="2" id="KW-1133">Transmembrane helix</keyword>
<dbReference type="EMBL" id="AEMG01000001">
    <property type="protein sequence ID" value="EFW94199.1"/>
    <property type="molecule type" value="Genomic_DNA"/>
</dbReference>
<organism evidence="3 5">
    <name type="scientific">Haladaptatus paucihalophilus DX253</name>
    <dbReference type="NCBI Taxonomy" id="797209"/>
    <lineage>
        <taxon>Archaea</taxon>
        <taxon>Methanobacteriati</taxon>
        <taxon>Methanobacteriota</taxon>
        <taxon>Stenosarchaea group</taxon>
        <taxon>Halobacteria</taxon>
        <taxon>Halobacteriales</taxon>
        <taxon>Haladaptataceae</taxon>
        <taxon>Haladaptatus</taxon>
    </lineage>
</organism>
<evidence type="ECO:0000313" key="6">
    <source>
        <dbReference type="Proteomes" id="UP000184203"/>
    </source>
</evidence>
<dbReference type="OrthoDB" id="195095at2157"/>
<reference evidence="4" key="2">
    <citation type="submission" date="2016-11" db="EMBL/GenBank/DDBJ databases">
        <authorList>
            <person name="Jaros S."/>
            <person name="Januszkiewicz K."/>
            <person name="Wedrychowicz H."/>
        </authorList>
    </citation>
    <scope>NUCLEOTIDE SEQUENCE [LARGE SCALE GENOMIC DNA]</scope>
    <source>
        <strain evidence="4">DX253</strain>
    </source>
</reference>
<dbReference type="Proteomes" id="UP000003751">
    <property type="component" value="Unassembled WGS sequence"/>
</dbReference>
<dbReference type="STRING" id="797209.GCA_000376445_04043"/>
<reference evidence="3 5" key="1">
    <citation type="journal article" date="2014" name="ISME J.">
        <title>Trehalose/2-sulfotrehalose biosynthesis and glycine-betaine uptake are widely spread mechanisms for osmoadaptation in the Halobacteriales.</title>
        <authorList>
            <person name="Youssef N.H."/>
            <person name="Savage-Ashlock K.N."/>
            <person name="McCully A.L."/>
            <person name="Luedtke B."/>
            <person name="Shaw E.I."/>
            <person name="Hoff W.D."/>
            <person name="Elshahed M.S."/>
        </authorList>
    </citation>
    <scope>NUCLEOTIDE SEQUENCE [LARGE SCALE GENOMIC DNA]</scope>
    <source>
        <strain evidence="3 5">DX253</strain>
    </source>
</reference>
<keyword evidence="6" id="KW-1185">Reference proteome</keyword>
<reference evidence="6" key="3">
    <citation type="submission" date="2016-11" db="EMBL/GenBank/DDBJ databases">
        <authorList>
            <person name="Varghese N."/>
            <person name="Submissions S."/>
        </authorList>
    </citation>
    <scope>NUCLEOTIDE SEQUENCE [LARGE SCALE GENOMIC DNA]</scope>
    <source>
        <strain evidence="6">DX253</strain>
    </source>
</reference>
<sequence length="133" mass="13996">MSALETVDIALLSGDLTRLPYVAGVSQTATSVIRQNIGTSLGIKTLLAIGMPFGLVNVIVAVVVGDMVMSISVGANAMRLSNGRLGRIKRQRSKDGLSYQETRLVHELDVELPGEVNSKTTDDGPTTDGVVGE</sequence>
<evidence type="ECO:0000313" key="4">
    <source>
        <dbReference type="EMBL" id="SHL33311.1"/>
    </source>
</evidence>
<dbReference type="eggNOG" id="arCOG01576">
    <property type="taxonomic scope" value="Archaea"/>
</dbReference>
<feature type="transmembrane region" description="Helical" evidence="2">
    <location>
        <begin position="55"/>
        <end position="78"/>
    </location>
</feature>